<evidence type="ECO:0000313" key="4">
    <source>
        <dbReference type="Proteomes" id="UP000886886"/>
    </source>
</evidence>
<dbReference type="Proteomes" id="UP000886886">
    <property type="component" value="Unassembled WGS sequence"/>
</dbReference>
<evidence type="ECO:0000313" key="3">
    <source>
        <dbReference type="EMBL" id="HIQ97080.1"/>
    </source>
</evidence>
<dbReference type="AlphaFoldDB" id="A0A9D0ZYC0"/>
<evidence type="ECO:0000259" key="2">
    <source>
        <dbReference type="PROSITE" id="PS50151"/>
    </source>
</evidence>
<name>A0A9D0ZYC0_9FIRM</name>
<protein>
    <submittedName>
        <fullName evidence="3">UvrB/UvrC motif-containing protein</fullName>
    </submittedName>
</protein>
<feature type="domain" description="UVR" evidence="2">
    <location>
        <begin position="81"/>
        <end position="116"/>
    </location>
</feature>
<evidence type="ECO:0000256" key="1">
    <source>
        <dbReference type="SAM" id="MobiDB-lite"/>
    </source>
</evidence>
<dbReference type="EMBL" id="DVFT01000159">
    <property type="protein sequence ID" value="HIQ97080.1"/>
    <property type="molecule type" value="Genomic_DNA"/>
</dbReference>
<organism evidence="3 4">
    <name type="scientific">Candidatus Limivivens merdigallinarum</name>
    <dbReference type="NCBI Taxonomy" id="2840859"/>
    <lineage>
        <taxon>Bacteria</taxon>
        <taxon>Bacillati</taxon>
        <taxon>Bacillota</taxon>
        <taxon>Clostridia</taxon>
        <taxon>Lachnospirales</taxon>
        <taxon>Lachnospiraceae</taxon>
        <taxon>Lachnospiraceae incertae sedis</taxon>
        <taxon>Candidatus Limivivens</taxon>
    </lineage>
</organism>
<reference evidence="3" key="1">
    <citation type="submission" date="2020-10" db="EMBL/GenBank/DDBJ databases">
        <authorList>
            <person name="Gilroy R."/>
        </authorList>
    </citation>
    <scope>NUCLEOTIDE SEQUENCE</scope>
    <source>
        <strain evidence="3">ChiSjej3B21-11622</strain>
    </source>
</reference>
<proteinExistence type="predicted"/>
<dbReference type="SUPFAM" id="SSF46600">
    <property type="entry name" value="C-terminal UvrC-binding domain of UvrB"/>
    <property type="match status" value="1"/>
</dbReference>
<feature type="region of interest" description="Disordered" evidence="1">
    <location>
        <begin position="49"/>
        <end position="69"/>
    </location>
</feature>
<dbReference type="PROSITE" id="PS50151">
    <property type="entry name" value="UVR"/>
    <property type="match status" value="1"/>
</dbReference>
<dbReference type="Gene3D" id="4.10.860.10">
    <property type="entry name" value="UVR domain"/>
    <property type="match status" value="1"/>
</dbReference>
<dbReference type="Pfam" id="PF02151">
    <property type="entry name" value="UVR"/>
    <property type="match status" value="1"/>
</dbReference>
<comment type="caution">
    <text evidence="3">The sequence shown here is derived from an EMBL/GenBank/DDBJ whole genome shotgun (WGS) entry which is preliminary data.</text>
</comment>
<sequence length="124" mass="14249">MQCHVCKKTHVDHIFYINLADTIYQMPICEDCLQKRWQAAVSSGQAESFKQRTGWYPGQPKTRQMGDQPFPELAVEGLRTRRKLQALNTQLDEAAKLEHYEEAAKLRDDIAVIRERGDGHGHQA</sequence>
<gene>
    <name evidence="3" type="ORF">IAB26_11020</name>
</gene>
<dbReference type="InterPro" id="IPR036876">
    <property type="entry name" value="UVR_dom_sf"/>
</dbReference>
<dbReference type="InterPro" id="IPR001943">
    <property type="entry name" value="UVR_dom"/>
</dbReference>
<accession>A0A9D0ZYC0</accession>
<reference evidence="3" key="2">
    <citation type="journal article" date="2021" name="PeerJ">
        <title>Extensive microbial diversity within the chicken gut microbiome revealed by metagenomics and culture.</title>
        <authorList>
            <person name="Gilroy R."/>
            <person name="Ravi A."/>
            <person name="Getino M."/>
            <person name="Pursley I."/>
            <person name="Horton D.L."/>
            <person name="Alikhan N.F."/>
            <person name="Baker D."/>
            <person name="Gharbi K."/>
            <person name="Hall N."/>
            <person name="Watson M."/>
            <person name="Adriaenssens E.M."/>
            <person name="Foster-Nyarko E."/>
            <person name="Jarju S."/>
            <person name="Secka A."/>
            <person name="Antonio M."/>
            <person name="Oren A."/>
            <person name="Chaudhuri R.R."/>
            <person name="La Ragione R."/>
            <person name="Hildebrand F."/>
            <person name="Pallen M.J."/>
        </authorList>
    </citation>
    <scope>NUCLEOTIDE SEQUENCE</scope>
    <source>
        <strain evidence="3">ChiSjej3B21-11622</strain>
    </source>
</reference>